<evidence type="ECO:0000313" key="2">
    <source>
        <dbReference type="Proteomes" id="UP000033533"/>
    </source>
</evidence>
<dbReference type="AlphaFoldDB" id="A0A0F4L773"/>
<protein>
    <submittedName>
        <fullName evidence="1">Uncharacterized protein</fullName>
    </submittedName>
</protein>
<proteinExistence type="predicted"/>
<dbReference type="RefSeq" id="WP_045928774.1">
    <property type="nucleotide sequence ID" value="NZ_JBHSZS010000027.1"/>
</dbReference>
<evidence type="ECO:0000313" key="1">
    <source>
        <dbReference type="EMBL" id="KJY54118.1"/>
    </source>
</evidence>
<sequence>MKFKKVIMLVAALISVGTIGSFINTPSNVQAKQTQAVFPKSWRGTWYSYNSKTKKIDKMTFTKTKQIYYENGHQYPKLLKAKPKVMPKPSKKTRSWVYLSNKMTQKGYTWTGVGIWGYPDEGTLDWYNVAKLDGNKVLGYAEYQNVYWYVDSHWYQTAKLAKKLKDHKYPNYDFIIGGDDL</sequence>
<reference evidence="1 2" key="1">
    <citation type="submission" date="2014-12" db="EMBL/GenBank/DDBJ databases">
        <title>Comparative genomics of the lactic acid bacteria isolated from the honey bee gut.</title>
        <authorList>
            <person name="Ellegaard K.M."/>
            <person name="Tamarit D."/>
            <person name="Javelind E."/>
            <person name="Olofsson T."/>
            <person name="Andersson S.G."/>
            <person name="Vasquez A."/>
        </authorList>
    </citation>
    <scope>NUCLEOTIDE SEQUENCE [LARGE SCALE GENOMIC DNA]</scope>
    <source>
        <strain evidence="1 2">Biut2</strain>
    </source>
</reference>
<organism evidence="1 2">
    <name type="scientific">Lactobacillus kullabergensis</name>
    <dbReference type="NCBI Taxonomy" id="1218493"/>
    <lineage>
        <taxon>Bacteria</taxon>
        <taxon>Bacillati</taxon>
        <taxon>Bacillota</taxon>
        <taxon>Bacilli</taxon>
        <taxon>Lactobacillales</taxon>
        <taxon>Lactobacillaceae</taxon>
        <taxon>Lactobacillus</taxon>
    </lineage>
</organism>
<dbReference type="EMBL" id="JXBY01000029">
    <property type="protein sequence ID" value="KJY54118.1"/>
    <property type="molecule type" value="Genomic_DNA"/>
</dbReference>
<dbReference type="HOGENOM" id="CLU_127045_0_0_9"/>
<dbReference type="PATRIC" id="fig|1218493.3.peg.1915"/>
<dbReference type="Proteomes" id="UP000033533">
    <property type="component" value="Unassembled WGS sequence"/>
</dbReference>
<accession>A0A0F4L773</accession>
<comment type="caution">
    <text evidence="1">The sequence shown here is derived from an EMBL/GenBank/DDBJ whole genome shotgun (WGS) entry which is preliminary data.</text>
</comment>
<name>A0A0F4L773_9LACO</name>
<dbReference type="OrthoDB" id="2293239at2"/>
<gene>
    <name evidence="1" type="ORF">JF76_18270</name>
</gene>
<dbReference type="STRING" id="1218493.JF76_18270"/>